<evidence type="ECO:0000313" key="3">
    <source>
        <dbReference type="Proteomes" id="UP000502415"/>
    </source>
</evidence>
<dbReference type="RefSeq" id="WP_170202796.1">
    <property type="nucleotide sequence ID" value="NZ_CP051685.1"/>
</dbReference>
<feature type="domain" description="DUF4123" evidence="1">
    <location>
        <begin position="10"/>
        <end position="134"/>
    </location>
</feature>
<dbReference type="InterPro" id="IPR025391">
    <property type="entry name" value="DUF4123"/>
</dbReference>
<dbReference type="KEGG" id="mfy:HH212_12645"/>
<reference evidence="2 3" key="1">
    <citation type="submission" date="2020-04" db="EMBL/GenBank/DDBJ databases">
        <title>Genome sequencing of novel species.</title>
        <authorList>
            <person name="Heo J."/>
            <person name="Kim S.-J."/>
            <person name="Kim J.-S."/>
            <person name="Hong S.-B."/>
            <person name="Kwon S.-W."/>
        </authorList>
    </citation>
    <scope>NUCLEOTIDE SEQUENCE [LARGE SCALE GENOMIC DNA]</scope>
    <source>
        <strain evidence="2 3">GN2-R2</strain>
    </source>
</reference>
<dbReference type="Proteomes" id="UP000502415">
    <property type="component" value="Chromosome"/>
</dbReference>
<name>A0A7Z2VX89_9BURK</name>
<sequence>MNNPRSDVSVYLLIDNGLLQEVAKSYAETHLQCRPVWLEPIYPETAMSVSPFLIDIETAYETGGLDTVMGYLNAVTPALHVSLIETRLDLQHIAQHLRRFICILDPEGKQFTLRYADCAVLEALASVLDSTQWATMHGPITRWHVHDRIGNLVQLPPVACVADGPTPLCLAHDQLTALDEESEPDHCIAKVKMMRHGGVLPGNAAEQHIWAKTAYQVWRAAENSNALILMFLTEAALLTKGMILQKNEIKKFFEMNEVGEFRKKLQPFIADHTH</sequence>
<evidence type="ECO:0000313" key="2">
    <source>
        <dbReference type="EMBL" id="QJE00765.1"/>
    </source>
</evidence>
<accession>A0A7Z2VX89</accession>
<organism evidence="2 3">
    <name type="scientific">Massilia forsythiae</name>
    <dbReference type="NCBI Taxonomy" id="2728020"/>
    <lineage>
        <taxon>Bacteria</taxon>
        <taxon>Pseudomonadati</taxon>
        <taxon>Pseudomonadota</taxon>
        <taxon>Betaproteobacteria</taxon>
        <taxon>Burkholderiales</taxon>
        <taxon>Oxalobacteraceae</taxon>
        <taxon>Telluria group</taxon>
        <taxon>Massilia</taxon>
    </lineage>
</organism>
<keyword evidence="3" id="KW-1185">Reference proteome</keyword>
<dbReference type="EMBL" id="CP051685">
    <property type="protein sequence ID" value="QJE00765.1"/>
    <property type="molecule type" value="Genomic_DNA"/>
</dbReference>
<dbReference type="AlphaFoldDB" id="A0A7Z2VX89"/>
<evidence type="ECO:0000259" key="1">
    <source>
        <dbReference type="Pfam" id="PF13503"/>
    </source>
</evidence>
<dbReference type="Pfam" id="PF13503">
    <property type="entry name" value="DUF4123"/>
    <property type="match status" value="1"/>
</dbReference>
<protein>
    <submittedName>
        <fullName evidence="2">DUF4123 domain-containing protein</fullName>
    </submittedName>
</protein>
<gene>
    <name evidence="2" type="ORF">HH212_12645</name>
</gene>
<proteinExistence type="predicted"/>